<evidence type="ECO:0000313" key="2">
    <source>
        <dbReference type="EMBL" id="MDT8898889.1"/>
    </source>
</evidence>
<protein>
    <recommendedName>
        <fullName evidence="1">DUF4032 domain-containing protein</fullName>
    </recommendedName>
</protein>
<comment type="caution">
    <text evidence="2">The sequence shown here is derived from an EMBL/GenBank/DDBJ whole genome shotgun (WGS) entry which is preliminary data.</text>
</comment>
<evidence type="ECO:0000259" key="1">
    <source>
        <dbReference type="Pfam" id="PF13224"/>
    </source>
</evidence>
<dbReference type="RefSeq" id="WP_315625556.1">
    <property type="nucleotide sequence ID" value="NZ_JAUHMF010000002.1"/>
</dbReference>
<accession>A0ABU3NPW5</accession>
<feature type="domain" description="DUF4032" evidence="1">
    <location>
        <begin position="194"/>
        <end position="285"/>
    </location>
</feature>
<sequence>MNEISPRDESFLERLAKADFEAALRKGFWRSVFSWFTQSSNRLLPFDEVKARLPMRGQHYIGLQEVPIEKIIGSVGRYQDFDRAFLPRHSRTASRWISIDVAHLQDIDLPPVELYKIGEAYFVKDGNHRVSVARERGQKFIDAYVIEIETPVPIDEHTDIDELITLHEKGEFYAKTRLDQLRPGAKIDLTLPGQYAKLLEHIDVHRYFMGLERGEEVPYEEAVTSWYDEVYLPLARVIEASDLLKDFPGRTVADLYLWIIEHLWYLREQYRREVTPEEAANHFREQFAGVKSSSLLGILRRLFQGLIAHSDREAEPKG</sequence>
<reference evidence="2 3" key="1">
    <citation type="submission" date="2023-07" db="EMBL/GenBank/DDBJ databases">
        <title>Novel species of Thermanaerothrix with wide hydrolytic capabilities.</title>
        <authorList>
            <person name="Zayulina K.S."/>
            <person name="Podosokorskaya O.A."/>
            <person name="Elcheninov A.G."/>
        </authorList>
    </citation>
    <scope>NUCLEOTIDE SEQUENCE [LARGE SCALE GENOMIC DNA]</scope>
    <source>
        <strain evidence="2 3">4228-RoL</strain>
    </source>
</reference>
<proteinExistence type="predicted"/>
<dbReference type="SUPFAM" id="SSF110849">
    <property type="entry name" value="ParB/Sulfiredoxin"/>
    <property type="match status" value="1"/>
</dbReference>
<dbReference type="InterPro" id="IPR025111">
    <property type="entry name" value="DUF4032"/>
</dbReference>
<dbReference type="EMBL" id="JAUHMF010000002">
    <property type="protein sequence ID" value="MDT8898889.1"/>
    <property type="molecule type" value="Genomic_DNA"/>
</dbReference>
<gene>
    <name evidence="2" type="ORF">QYE77_11505</name>
</gene>
<dbReference type="Pfam" id="PF13224">
    <property type="entry name" value="DUF4032"/>
    <property type="match status" value="1"/>
</dbReference>
<dbReference type="Proteomes" id="UP001254165">
    <property type="component" value="Unassembled WGS sequence"/>
</dbReference>
<keyword evidence="3" id="KW-1185">Reference proteome</keyword>
<name>A0ABU3NPW5_9CHLR</name>
<evidence type="ECO:0000313" key="3">
    <source>
        <dbReference type="Proteomes" id="UP001254165"/>
    </source>
</evidence>
<dbReference type="InterPro" id="IPR036086">
    <property type="entry name" value="ParB/Sulfiredoxin_sf"/>
</dbReference>
<organism evidence="2 3">
    <name type="scientific">Thermanaerothrix solaris</name>
    <dbReference type="NCBI Taxonomy" id="3058434"/>
    <lineage>
        <taxon>Bacteria</taxon>
        <taxon>Bacillati</taxon>
        <taxon>Chloroflexota</taxon>
        <taxon>Anaerolineae</taxon>
        <taxon>Anaerolineales</taxon>
        <taxon>Anaerolineaceae</taxon>
        <taxon>Thermanaerothrix</taxon>
    </lineage>
</organism>